<dbReference type="InterPro" id="IPR000524">
    <property type="entry name" value="Tscrpt_reg_HTH_GntR"/>
</dbReference>
<evidence type="ECO:0000313" key="6">
    <source>
        <dbReference type="Proteomes" id="UP000753961"/>
    </source>
</evidence>
<dbReference type="SMART" id="SM00895">
    <property type="entry name" value="FCD"/>
    <property type="match status" value="1"/>
</dbReference>
<keyword evidence="1" id="KW-0805">Transcription regulation</keyword>
<keyword evidence="3" id="KW-0804">Transcription</keyword>
<protein>
    <submittedName>
        <fullName evidence="5">GntR family transcriptional regulator</fullName>
    </submittedName>
</protein>
<dbReference type="GO" id="GO:0003700">
    <property type="term" value="F:DNA-binding transcription factor activity"/>
    <property type="evidence" value="ECO:0007669"/>
    <property type="project" value="InterPro"/>
</dbReference>
<dbReference type="SUPFAM" id="SSF46785">
    <property type="entry name" value="Winged helix' DNA-binding domain"/>
    <property type="match status" value="1"/>
</dbReference>
<evidence type="ECO:0000256" key="3">
    <source>
        <dbReference type="ARBA" id="ARBA00023163"/>
    </source>
</evidence>
<sequence length="222" mass="25311">MNKKSLVEQTEKKLLAYLNEADTKAGSPFPTEKELGEELGVSRTVVREALNRLKAMGIIDSRTNRGSVVASPDILHLMEKAIVPQILDQETLKEIFELRLVLEVGMSDLVFMRTTRTDLVELHKIVEEESEKNGSIFDVDHEVAFHGKLYELTGNSTLSRLQSLLLPSFQYVYDNHLIQHSEDTAFMSHKDLIHELENGTAESFRNGMRKHLENHYSRLFAS</sequence>
<organism evidence="5 6">
    <name type="scientific">Membranihabitans marinus</name>
    <dbReference type="NCBI Taxonomy" id="1227546"/>
    <lineage>
        <taxon>Bacteria</taxon>
        <taxon>Pseudomonadati</taxon>
        <taxon>Bacteroidota</taxon>
        <taxon>Saprospiria</taxon>
        <taxon>Saprospirales</taxon>
        <taxon>Saprospiraceae</taxon>
        <taxon>Membranihabitans</taxon>
    </lineage>
</organism>
<keyword evidence="6" id="KW-1185">Reference proteome</keyword>
<dbReference type="PROSITE" id="PS50949">
    <property type="entry name" value="HTH_GNTR"/>
    <property type="match status" value="1"/>
</dbReference>
<dbReference type="Pfam" id="PF07729">
    <property type="entry name" value="FCD"/>
    <property type="match status" value="1"/>
</dbReference>
<feature type="domain" description="HTH gntR-type" evidence="4">
    <location>
        <begin position="4"/>
        <end position="72"/>
    </location>
</feature>
<dbReference type="PRINTS" id="PR00035">
    <property type="entry name" value="HTHGNTR"/>
</dbReference>
<keyword evidence="2" id="KW-0238">DNA-binding</keyword>
<comment type="caution">
    <text evidence="5">The sequence shown here is derived from an EMBL/GenBank/DDBJ whole genome shotgun (WGS) entry which is preliminary data.</text>
</comment>
<dbReference type="RefSeq" id="WP_222580826.1">
    <property type="nucleotide sequence ID" value="NZ_JAHVHU010000013.1"/>
</dbReference>
<evidence type="ECO:0000256" key="2">
    <source>
        <dbReference type="ARBA" id="ARBA00023125"/>
    </source>
</evidence>
<gene>
    <name evidence="5" type="ORF">KUV50_14150</name>
</gene>
<dbReference type="Pfam" id="PF00392">
    <property type="entry name" value="GntR"/>
    <property type="match status" value="1"/>
</dbReference>
<dbReference type="Gene3D" id="1.10.10.10">
    <property type="entry name" value="Winged helix-like DNA-binding domain superfamily/Winged helix DNA-binding domain"/>
    <property type="match status" value="1"/>
</dbReference>
<dbReference type="InterPro" id="IPR036388">
    <property type="entry name" value="WH-like_DNA-bd_sf"/>
</dbReference>
<accession>A0A953HW20</accession>
<dbReference type="PANTHER" id="PTHR43537">
    <property type="entry name" value="TRANSCRIPTIONAL REGULATOR, GNTR FAMILY"/>
    <property type="match status" value="1"/>
</dbReference>
<proteinExistence type="predicted"/>
<dbReference type="Proteomes" id="UP000753961">
    <property type="component" value="Unassembled WGS sequence"/>
</dbReference>
<dbReference type="Gene3D" id="1.20.120.530">
    <property type="entry name" value="GntR ligand-binding domain-like"/>
    <property type="match status" value="1"/>
</dbReference>
<dbReference type="InterPro" id="IPR036390">
    <property type="entry name" value="WH_DNA-bd_sf"/>
</dbReference>
<dbReference type="PANTHER" id="PTHR43537:SF5">
    <property type="entry name" value="UXU OPERON TRANSCRIPTIONAL REGULATOR"/>
    <property type="match status" value="1"/>
</dbReference>
<dbReference type="GO" id="GO:0003677">
    <property type="term" value="F:DNA binding"/>
    <property type="evidence" value="ECO:0007669"/>
    <property type="project" value="UniProtKB-KW"/>
</dbReference>
<dbReference type="AlphaFoldDB" id="A0A953HW20"/>
<name>A0A953HW20_9BACT</name>
<reference evidence="5" key="1">
    <citation type="submission" date="2021-06" db="EMBL/GenBank/DDBJ databases">
        <title>44 bacteria genomes isolated from Dapeng, Shenzhen.</title>
        <authorList>
            <person name="Zheng W."/>
            <person name="Yu S."/>
            <person name="Huang Y."/>
        </authorList>
    </citation>
    <scope>NUCLEOTIDE SEQUENCE</scope>
    <source>
        <strain evidence="5">DP5N28-2</strain>
    </source>
</reference>
<dbReference type="EMBL" id="JAHVHU010000013">
    <property type="protein sequence ID" value="MBY5959290.1"/>
    <property type="molecule type" value="Genomic_DNA"/>
</dbReference>
<dbReference type="CDD" id="cd07377">
    <property type="entry name" value="WHTH_GntR"/>
    <property type="match status" value="1"/>
</dbReference>
<dbReference type="SUPFAM" id="SSF48008">
    <property type="entry name" value="GntR ligand-binding domain-like"/>
    <property type="match status" value="1"/>
</dbReference>
<evidence type="ECO:0000259" key="4">
    <source>
        <dbReference type="PROSITE" id="PS50949"/>
    </source>
</evidence>
<dbReference type="InterPro" id="IPR008920">
    <property type="entry name" value="TF_FadR/GntR_C"/>
</dbReference>
<evidence type="ECO:0000256" key="1">
    <source>
        <dbReference type="ARBA" id="ARBA00023015"/>
    </source>
</evidence>
<evidence type="ECO:0000313" key="5">
    <source>
        <dbReference type="EMBL" id="MBY5959290.1"/>
    </source>
</evidence>
<dbReference type="InterPro" id="IPR011711">
    <property type="entry name" value="GntR_C"/>
</dbReference>
<dbReference type="SMART" id="SM00345">
    <property type="entry name" value="HTH_GNTR"/>
    <property type="match status" value="1"/>
</dbReference>